<keyword evidence="12 18" id="KW-0408">Iron</keyword>
<evidence type="ECO:0000256" key="17">
    <source>
        <dbReference type="ARBA" id="ARBA00047816"/>
    </source>
</evidence>
<feature type="domain" description="Cytochrome oxidase subunit II copper A binding" evidence="20">
    <location>
        <begin position="101"/>
        <end position="217"/>
    </location>
</feature>
<dbReference type="SUPFAM" id="SSF49503">
    <property type="entry name" value="Cupredoxins"/>
    <property type="match status" value="1"/>
</dbReference>
<comment type="caution">
    <text evidence="22">The sequence shown here is derived from an EMBL/GenBank/DDBJ whole genome shotgun (WGS) entry which is preliminary data.</text>
</comment>
<dbReference type="InterPro" id="IPR034236">
    <property type="entry name" value="CuRO_CcO_Caa3_II"/>
</dbReference>
<keyword evidence="8 18" id="KW-0479">Metal-binding</keyword>
<dbReference type="InterPro" id="IPR008972">
    <property type="entry name" value="Cupredoxin"/>
</dbReference>
<dbReference type="GO" id="GO:0016491">
    <property type="term" value="F:oxidoreductase activity"/>
    <property type="evidence" value="ECO:0007669"/>
    <property type="project" value="UniProtKB-KW"/>
</dbReference>
<dbReference type="PANTHER" id="PTHR22888:SF9">
    <property type="entry name" value="CYTOCHROME C OXIDASE SUBUNIT 2"/>
    <property type="match status" value="1"/>
</dbReference>
<dbReference type="InterPro" id="IPR014222">
    <property type="entry name" value="Cyt_c_oxidase_su2"/>
</dbReference>
<evidence type="ECO:0000256" key="13">
    <source>
        <dbReference type="ARBA" id="ARBA00023008"/>
    </source>
</evidence>
<dbReference type="EMBL" id="JAATJB010000024">
    <property type="protein sequence ID" value="NJB99933.1"/>
    <property type="molecule type" value="Genomic_DNA"/>
</dbReference>
<evidence type="ECO:0000259" key="21">
    <source>
        <dbReference type="PROSITE" id="PS51007"/>
    </source>
</evidence>
<evidence type="ECO:0000256" key="9">
    <source>
        <dbReference type="ARBA" id="ARBA00022967"/>
    </source>
</evidence>
<accession>A0A7X6BER0</accession>
<keyword evidence="9" id="KW-1278">Translocase</keyword>
<proteinExistence type="inferred from homology"/>
<keyword evidence="7 19" id="KW-0812">Transmembrane</keyword>
<dbReference type="GO" id="GO:0016020">
    <property type="term" value="C:membrane"/>
    <property type="evidence" value="ECO:0007669"/>
    <property type="project" value="UniProtKB-SubCell"/>
</dbReference>
<evidence type="ECO:0000256" key="6">
    <source>
        <dbReference type="ARBA" id="ARBA00022660"/>
    </source>
</evidence>
<evidence type="ECO:0000313" key="23">
    <source>
        <dbReference type="Proteomes" id="UP000531251"/>
    </source>
</evidence>
<evidence type="ECO:0000256" key="16">
    <source>
        <dbReference type="ARBA" id="ARBA00031399"/>
    </source>
</evidence>
<dbReference type="Gene3D" id="2.60.40.420">
    <property type="entry name" value="Cupredoxins - blue copper proteins"/>
    <property type="match status" value="1"/>
</dbReference>
<keyword evidence="23" id="KW-1185">Reference proteome</keyword>
<evidence type="ECO:0000256" key="8">
    <source>
        <dbReference type="ARBA" id="ARBA00022723"/>
    </source>
</evidence>
<keyword evidence="13" id="KW-0186">Copper</keyword>
<dbReference type="PROSITE" id="PS00078">
    <property type="entry name" value="COX2"/>
    <property type="match status" value="1"/>
</dbReference>
<dbReference type="GO" id="GO:0004129">
    <property type="term" value="F:cytochrome-c oxidase activity"/>
    <property type="evidence" value="ECO:0007669"/>
    <property type="project" value="UniProtKB-EC"/>
</dbReference>
<dbReference type="Pfam" id="PF00116">
    <property type="entry name" value="COX2"/>
    <property type="match status" value="1"/>
</dbReference>
<evidence type="ECO:0000256" key="2">
    <source>
        <dbReference type="ARBA" id="ARBA00007866"/>
    </source>
</evidence>
<evidence type="ECO:0000256" key="12">
    <source>
        <dbReference type="ARBA" id="ARBA00023004"/>
    </source>
</evidence>
<dbReference type="GO" id="GO:0020037">
    <property type="term" value="F:heme binding"/>
    <property type="evidence" value="ECO:0007669"/>
    <property type="project" value="InterPro"/>
</dbReference>
<dbReference type="Proteomes" id="UP000531251">
    <property type="component" value="Unassembled WGS sequence"/>
</dbReference>
<evidence type="ECO:0000256" key="15">
    <source>
        <dbReference type="ARBA" id="ARBA00024688"/>
    </source>
</evidence>
<evidence type="ECO:0000256" key="7">
    <source>
        <dbReference type="ARBA" id="ARBA00022692"/>
    </source>
</evidence>
<keyword evidence="14 19" id="KW-0472">Membrane</keyword>
<dbReference type="SUPFAM" id="SSF46626">
    <property type="entry name" value="Cytochrome c"/>
    <property type="match status" value="1"/>
</dbReference>
<keyword evidence="6" id="KW-0679">Respiratory chain</keyword>
<dbReference type="InterPro" id="IPR036909">
    <property type="entry name" value="Cyt_c-like_dom_sf"/>
</dbReference>
<dbReference type="RefSeq" id="WP_125977406.1">
    <property type="nucleotide sequence ID" value="NZ_BAAADY010000037.1"/>
</dbReference>
<evidence type="ECO:0000256" key="14">
    <source>
        <dbReference type="ARBA" id="ARBA00023136"/>
    </source>
</evidence>
<dbReference type="PROSITE" id="PS50857">
    <property type="entry name" value="COX2_CUA"/>
    <property type="match status" value="1"/>
</dbReference>
<feature type="transmembrane region" description="Helical" evidence="19">
    <location>
        <begin position="71"/>
        <end position="91"/>
    </location>
</feature>
<comment type="catalytic activity">
    <reaction evidence="17">
        <text>4 Fe(II)-[cytochrome c] + O2 + 8 H(+)(in) = 4 Fe(III)-[cytochrome c] + 2 H2O + 4 H(+)(out)</text>
        <dbReference type="Rhea" id="RHEA:11436"/>
        <dbReference type="Rhea" id="RHEA-COMP:10350"/>
        <dbReference type="Rhea" id="RHEA-COMP:14399"/>
        <dbReference type="ChEBI" id="CHEBI:15377"/>
        <dbReference type="ChEBI" id="CHEBI:15378"/>
        <dbReference type="ChEBI" id="CHEBI:15379"/>
        <dbReference type="ChEBI" id="CHEBI:29033"/>
        <dbReference type="ChEBI" id="CHEBI:29034"/>
        <dbReference type="EC" id="7.1.1.9"/>
    </reaction>
</comment>
<comment type="function">
    <text evidence="15">Subunits I and II form the functional core of the enzyme complex. Electrons originating in cytochrome c are transferred via heme a and Cu(A) to the binuclear center formed by heme a3 and Cu(B).</text>
</comment>
<evidence type="ECO:0000259" key="20">
    <source>
        <dbReference type="PROSITE" id="PS50857"/>
    </source>
</evidence>
<evidence type="ECO:0000256" key="10">
    <source>
        <dbReference type="ARBA" id="ARBA00022982"/>
    </source>
</evidence>
<dbReference type="PROSITE" id="PS51007">
    <property type="entry name" value="CYTC"/>
    <property type="match status" value="1"/>
</dbReference>
<dbReference type="PANTHER" id="PTHR22888">
    <property type="entry name" value="CYTOCHROME C OXIDASE, SUBUNIT II"/>
    <property type="match status" value="1"/>
</dbReference>
<keyword evidence="22" id="KW-0560">Oxidoreductase</keyword>
<evidence type="ECO:0000256" key="19">
    <source>
        <dbReference type="SAM" id="Phobius"/>
    </source>
</evidence>
<dbReference type="InterPro" id="IPR045187">
    <property type="entry name" value="CcO_II"/>
</dbReference>
<dbReference type="Gene3D" id="1.10.287.90">
    <property type="match status" value="1"/>
</dbReference>
<reference evidence="22 23" key="1">
    <citation type="submission" date="2020-03" db="EMBL/GenBank/DDBJ databases">
        <title>Genomic Encyclopedia of Type Strains, Phase IV (KMG-IV): sequencing the most valuable type-strain genomes for metagenomic binning, comparative biology and taxonomic classification.</title>
        <authorList>
            <person name="Goeker M."/>
        </authorList>
    </citation>
    <scope>NUCLEOTIDE SEQUENCE [LARGE SCALE GENOMIC DNA]</scope>
    <source>
        <strain evidence="22 23">DSM 7225</strain>
    </source>
</reference>
<sequence length="319" mass="34538">MSGLQSALEPAGEQAAGIHGLFWLMMLVCGAMYLLVLGGVAWTLWRAFRRRRPASEPTIDPPDIGLNRGMLGWAGLIVVGLTVLITASFLVERNIAAARARDALEVRVTGHQWWWRIEYRDPRTGGWIETANELHLPLGRTTRVALGSADVIHSFWVPNIAQKLDVIPGRINLLDLTPTRPGWFRGQCAEFCGVQHAHMAFDVKVDAPEDFERWLAGQAKAAAIPADPVAARGQQVVTGGQCAMCHTIRGTPSTGRAGPDLTHFGSRRSVAAGTLTMSRGAVQGWIAQPQALKPGTMMPPVALSGPDADAASRYLMELQ</sequence>
<dbReference type="CDD" id="cd04213">
    <property type="entry name" value="CuRO_CcO_Caa3_II"/>
    <property type="match status" value="1"/>
</dbReference>
<evidence type="ECO:0000256" key="3">
    <source>
        <dbReference type="ARBA" id="ARBA00012949"/>
    </source>
</evidence>
<dbReference type="InterPro" id="IPR001505">
    <property type="entry name" value="Copper_CuA"/>
</dbReference>
<evidence type="ECO:0000256" key="18">
    <source>
        <dbReference type="PROSITE-ProRule" id="PRU00433"/>
    </source>
</evidence>
<dbReference type="InterPro" id="IPR002429">
    <property type="entry name" value="CcO_II-like_C"/>
</dbReference>
<evidence type="ECO:0000256" key="4">
    <source>
        <dbReference type="ARBA" id="ARBA00022448"/>
    </source>
</evidence>
<feature type="transmembrane region" description="Helical" evidence="19">
    <location>
        <begin position="20"/>
        <end position="45"/>
    </location>
</feature>
<name>A0A7X6BER0_9SPHN</name>
<feature type="domain" description="Cytochrome c" evidence="21">
    <location>
        <begin position="228"/>
        <end position="319"/>
    </location>
</feature>
<protein>
    <recommendedName>
        <fullName evidence="3">cytochrome-c oxidase</fullName>
        <ecNumber evidence="3">7.1.1.9</ecNumber>
    </recommendedName>
    <alternativeName>
        <fullName evidence="16">Cytochrome aa3 subunit 2</fullName>
    </alternativeName>
</protein>
<gene>
    <name evidence="22" type="ORF">GGR89_004281</name>
</gene>
<dbReference type="AlphaFoldDB" id="A0A7X6BER0"/>
<evidence type="ECO:0000313" key="22">
    <source>
        <dbReference type="EMBL" id="NJB99933.1"/>
    </source>
</evidence>
<dbReference type="GO" id="GO:0005507">
    <property type="term" value="F:copper ion binding"/>
    <property type="evidence" value="ECO:0007669"/>
    <property type="project" value="InterPro"/>
</dbReference>
<dbReference type="InterPro" id="IPR009056">
    <property type="entry name" value="Cyt_c-like_dom"/>
</dbReference>
<evidence type="ECO:0000256" key="1">
    <source>
        <dbReference type="ARBA" id="ARBA00004141"/>
    </source>
</evidence>
<dbReference type="EC" id="7.1.1.9" evidence="3"/>
<dbReference type="GO" id="GO:0042773">
    <property type="term" value="P:ATP synthesis coupled electron transport"/>
    <property type="evidence" value="ECO:0007669"/>
    <property type="project" value="TreeGrafter"/>
</dbReference>
<keyword evidence="5 18" id="KW-0349">Heme</keyword>
<dbReference type="InterPro" id="IPR036257">
    <property type="entry name" value="Cyt_c_oxidase_su2_TM_sf"/>
</dbReference>
<comment type="subcellular location">
    <subcellularLocation>
        <location evidence="1">Membrane</location>
        <topology evidence="1">Multi-pass membrane protein</topology>
    </subcellularLocation>
</comment>
<comment type="similarity">
    <text evidence="2">Belongs to the cytochrome c oxidase subunit 2 family.</text>
</comment>
<keyword evidence="4" id="KW-0813">Transport</keyword>
<evidence type="ECO:0000256" key="5">
    <source>
        <dbReference type="ARBA" id="ARBA00022617"/>
    </source>
</evidence>
<evidence type="ECO:0000256" key="11">
    <source>
        <dbReference type="ARBA" id="ARBA00022989"/>
    </source>
</evidence>
<organism evidence="22 23">
    <name type="scientific">Sphingomonas trueperi</name>
    <dbReference type="NCBI Taxonomy" id="53317"/>
    <lineage>
        <taxon>Bacteria</taxon>
        <taxon>Pseudomonadati</taxon>
        <taxon>Pseudomonadota</taxon>
        <taxon>Alphaproteobacteria</taxon>
        <taxon>Sphingomonadales</taxon>
        <taxon>Sphingomonadaceae</taxon>
        <taxon>Sphingomonas</taxon>
    </lineage>
</organism>
<keyword evidence="11 19" id="KW-1133">Transmembrane helix</keyword>
<dbReference type="Pfam" id="PF00034">
    <property type="entry name" value="Cytochrom_C"/>
    <property type="match status" value="1"/>
</dbReference>
<dbReference type="NCBIfam" id="TIGR02866">
    <property type="entry name" value="CoxB"/>
    <property type="match status" value="1"/>
</dbReference>
<keyword evidence="10" id="KW-0249">Electron transport</keyword>